<accession>A0AAN6X645</accession>
<dbReference type="PANTHER" id="PTHR38118">
    <property type="entry name" value="ANCHORED CELL WALL PROTEIN 11-RELATED"/>
    <property type="match status" value="1"/>
</dbReference>
<sequence length="190" mass="19083">MRQSILLAALSAATVVVAQNQNFTINPGTVNPSTRVQWCNSQFNTCGILCQGTAKANDCQSDALTYTCTCSNGTAPGLDYYSQTLPSLICMEAFSQCITANVGDSQGQSKCKTDIEAKCGKLDPAKADFGSDASESSTSSAATSASTAGAAASSAPTSSSSQAAAPTNMAYSLGNGVAAMAAGVFAAALL</sequence>
<evidence type="ECO:0000313" key="4">
    <source>
        <dbReference type="Proteomes" id="UP001302126"/>
    </source>
</evidence>
<dbReference type="PANTHER" id="PTHR38118:SF3">
    <property type="entry name" value="ANCHORED CELL WALL PROTEIN 11"/>
    <property type="match status" value="1"/>
</dbReference>
<keyword evidence="1" id="KW-0732">Signal</keyword>
<dbReference type="InterPro" id="IPR056124">
    <property type="entry name" value="DUF7707"/>
</dbReference>
<feature type="domain" description="DUF7707" evidence="2">
    <location>
        <begin position="24"/>
        <end position="124"/>
    </location>
</feature>
<comment type="caution">
    <text evidence="3">The sequence shown here is derived from an EMBL/GenBank/DDBJ whole genome shotgun (WGS) entry which is preliminary data.</text>
</comment>
<organism evidence="3 4">
    <name type="scientific">Podospora australis</name>
    <dbReference type="NCBI Taxonomy" id="1536484"/>
    <lineage>
        <taxon>Eukaryota</taxon>
        <taxon>Fungi</taxon>
        <taxon>Dikarya</taxon>
        <taxon>Ascomycota</taxon>
        <taxon>Pezizomycotina</taxon>
        <taxon>Sordariomycetes</taxon>
        <taxon>Sordariomycetidae</taxon>
        <taxon>Sordariales</taxon>
        <taxon>Podosporaceae</taxon>
        <taxon>Podospora</taxon>
    </lineage>
</organism>
<reference evidence="3" key="2">
    <citation type="submission" date="2023-05" db="EMBL/GenBank/DDBJ databases">
        <authorList>
            <consortium name="Lawrence Berkeley National Laboratory"/>
            <person name="Steindorff A."/>
            <person name="Hensen N."/>
            <person name="Bonometti L."/>
            <person name="Westerberg I."/>
            <person name="Brannstrom I.O."/>
            <person name="Guillou S."/>
            <person name="Cros-Aarteil S."/>
            <person name="Calhoun S."/>
            <person name="Haridas S."/>
            <person name="Kuo A."/>
            <person name="Mondo S."/>
            <person name="Pangilinan J."/>
            <person name="Riley R."/>
            <person name="Labutti K."/>
            <person name="Andreopoulos B."/>
            <person name="Lipzen A."/>
            <person name="Chen C."/>
            <person name="Yanf M."/>
            <person name="Daum C."/>
            <person name="Ng V."/>
            <person name="Clum A."/>
            <person name="Ohm R."/>
            <person name="Martin F."/>
            <person name="Silar P."/>
            <person name="Natvig D."/>
            <person name="Lalanne C."/>
            <person name="Gautier V."/>
            <person name="Ament-Velasquez S.L."/>
            <person name="Kruys A."/>
            <person name="Hutchinson M.I."/>
            <person name="Powell A.J."/>
            <person name="Barry K."/>
            <person name="Miller A.N."/>
            <person name="Grigoriev I.V."/>
            <person name="Debuchy R."/>
            <person name="Gladieux P."/>
            <person name="Thoren M.H."/>
            <person name="Johannesson H."/>
        </authorList>
    </citation>
    <scope>NUCLEOTIDE SEQUENCE</scope>
    <source>
        <strain evidence="3">PSN309</strain>
    </source>
</reference>
<feature type="chain" id="PRO_5042840572" description="DUF7707 domain-containing protein" evidence="1">
    <location>
        <begin position="19"/>
        <end position="190"/>
    </location>
</feature>
<dbReference type="Pfam" id="PF24808">
    <property type="entry name" value="DUF7707"/>
    <property type="match status" value="1"/>
</dbReference>
<feature type="signal peptide" evidence="1">
    <location>
        <begin position="1"/>
        <end position="18"/>
    </location>
</feature>
<name>A0AAN6X645_9PEZI</name>
<dbReference type="Proteomes" id="UP001302126">
    <property type="component" value="Unassembled WGS sequence"/>
</dbReference>
<evidence type="ECO:0000259" key="2">
    <source>
        <dbReference type="Pfam" id="PF24808"/>
    </source>
</evidence>
<protein>
    <recommendedName>
        <fullName evidence="2">DUF7707 domain-containing protein</fullName>
    </recommendedName>
</protein>
<dbReference type="EMBL" id="MU864353">
    <property type="protein sequence ID" value="KAK4192827.1"/>
    <property type="molecule type" value="Genomic_DNA"/>
</dbReference>
<proteinExistence type="predicted"/>
<keyword evidence="4" id="KW-1185">Reference proteome</keyword>
<reference evidence="3" key="1">
    <citation type="journal article" date="2023" name="Mol. Phylogenet. Evol.">
        <title>Genome-scale phylogeny and comparative genomics of the fungal order Sordariales.</title>
        <authorList>
            <person name="Hensen N."/>
            <person name="Bonometti L."/>
            <person name="Westerberg I."/>
            <person name="Brannstrom I.O."/>
            <person name="Guillou S."/>
            <person name="Cros-Aarteil S."/>
            <person name="Calhoun S."/>
            <person name="Haridas S."/>
            <person name="Kuo A."/>
            <person name="Mondo S."/>
            <person name="Pangilinan J."/>
            <person name="Riley R."/>
            <person name="LaButti K."/>
            <person name="Andreopoulos B."/>
            <person name="Lipzen A."/>
            <person name="Chen C."/>
            <person name="Yan M."/>
            <person name="Daum C."/>
            <person name="Ng V."/>
            <person name="Clum A."/>
            <person name="Steindorff A."/>
            <person name="Ohm R.A."/>
            <person name="Martin F."/>
            <person name="Silar P."/>
            <person name="Natvig D.O."/>
            <person name="Lalanne C."/>
            <person name="Gautier V."/>
            <person name="Ament-Velasquez S.L."/>
            <person name="Kruys A."/>
            <person name="Hutchinson M.I."/>
            <person name="Powell A.J."/>
            <person name="Barry K."/>
            <person name="Miller A.N."/>
            <person name="Grigoriev I.V."/>
            <person name="Debuchy R."/>
            <person name="Gladieux P."/>
            <person name="Hiltunen Thoren M."/>
            <person name="Johannesson H."/>
        </authorList>
    </citation>
    <scope>NUCLEOTIDE SEQUENCE</scope>
    <source>
        <strain evidence="3">PSN309</strain>
    </source>
</reference>
<evidence type="ECO:0000313" key="3">
    <source>
        <dbReference type="EMBL" id="KAK4192827.1"/>
    </source>
</evidence>
<evidence type="ECO:0000256" key="1">
    <source>
        <dbReference type="SAM" id="SignalP"/>
    </source>
</evidence>
<gene>
    <name evidence="3" type="ORF">QBC35DRAFT_447194</name>
</gene>
<dbReference type="AlphaFoldDB" id="A0AAN6X645"/>